<evidence type="ECO:0000256" key="2">
    <source>
        <dbReference type="SAM" id="MobiDB-lite"/>
    </source>
</evidence>
<feature type="region of interest" description="Disordered" evidence="2">
    <location>
        <begin position="9"/>
        <end position="50"/>
    </location>
</feature>
<evidence type="ECO:0000313" key="4">
    <source>
        <dbReference type="EMBL" id="GFH54858.1"/>
    </source>
</evidence>
<feature type="compositionally biased region" description="Basic and acidic residues" evidence="2">
    <location>
        <begin position="87"/>
        <end position="98"/>
    </location>
</feature>
<evidence type="ECO:0000259" key="3">
    <source>
        <dbReference type="PROSITE" id="PS50003"/>
    </source>
</evidence>
<feature type="region of interest" description="Disordered" evidence="2">
    <location>
        <begin position="618"/>
        <end position="639"/>
    </location>
</feature>
<feature type="compositionally biased region" description="Polar residues" evidence="2">
    <location>
        <begin position="623"/>
        <end position="635"/>
    </location>
</feature>
<comment type="caution">
    <text evidence="4">The sequence shown here is derived from an EMBL/GenBank/DDBJ whole genome shotgun (WGS) entry which is preliminary data.</text>
</comment>
<feature type="region of interest" description="Disordered" evidence="2">
    <location>
        <begin position="86"/>
        <end position="168"/>
    </location>
</feature>
<dbReference type="SUPFAM" id="SSF50729">
    <property type="entry name" value="PH domain-like"/>
    <property type="match status" value="1"/>
</dbReference>
<gene>
    <name evidence="4" type="ORF">CTEN210_11334</name>
</gene>
<accession>A0AAD3H9F5</accession>
<dbReference type="EMBL" id="BLLK01000047">
    <property type="protein sequence ID" value="GFH54858.1"/>
    <property type="molecule type" value="Genomic_DNA"/>
</dbReference>
<reference evidence="4 5" key="1">
    <citation type="journal article" date="2021" name="Sci. Rep.">
        <title>The genome of the diatom Chaetoceros tenuissimus carries an ancient integrated fragment of an extant virus.</title>
        <authorList>
            <person name="Hongo Y."/>
            <person name="Kimura K."/>
            <person name="Takaki Y."/>
            <person name="Yoshida Y."/>
            <person name="Baba S."/>
            <person name="Kobayashi G."/>
            <person name="Nagasaki K."/>
            <person name="Hano T."/>
            <person name="Tomaru Y."/>
        </authorList>
    </citation>
    <scope>NUCLEOTIDE SEQUENCE [LARGE SCALE GENOMIC DNA]</scope>
    <source>
        <strain evidence="4 5">NIES-3715</strain>
    </source>
</reference>
<feature type="compositionally biased region" description="Acidic residues" evidence="2">
    <location>
        <begin position="722"/>
        <end position="733"/>
    </location>
</feature>
<feature type="region of interest" description="Disordered" evidence="2">
    <location>
        <begin position="816"/>
        <end position="858"/>
    </location>
</feature>
<dbReference type="Gene3D" id="2.30.29.30">
    <property type="entry name" value="Pleckstrin-homology domain (PH domain)/Phosphotyrosine-binding domain (PTB)"/>
    <property type="match status" value="1"/>
</dbReference>
<feature type="compositionally biased region" description="Basic and acidic residues" evidence="2">
    <location>
        <begin position="816"/>
        <end position="830"/>
    </location>
</feature>
<dbReference type="Pfam" id="PF00169">
    <property type="entry name" value="PH"/>
    <property type="match status" value="1"/>
</dbReference>
<name>A0AAD3H9F5_9STRA</name>
<feature type="domain" description="PH" evidence="3">
    <location>
        <begin position="288"/>
        <end position="406"/>
    </location>
</feature>
<dbReference type="InterPro" id="IPR011993">
    <property type="entry name" value="PH-like_dom_sf"/>
</dbReference>
<feature type="region of interest" description="Disordered" evidence="2">
    <location>
        <begin position="706"/>
        <end position="748"/>
    </location>
</feature>
<feature type="compositionally biased region" description="Low complexity" evidence="2">
    <location>
        <begin position="188"/>
        <end position="199"/>
    </location>
</feature>
<feature type="region of interest" description="Disordered" evidence="2">
    <location>
        <begin position="188"/>
        <end position="217"/>
    </location>
</feature>
<feature type="compositionally biased region" description="Low complexity" evidence="2">
    <location>
        <begin position="139"/>
        <end position="149"/>
    </location>
</feature>
<protein>
    <recommendedName>
        <fullName evidence="3">PH domain-containing protein</fullName>
    </recommendedName>
</protein>
<organism evidence="4 5">
    <name type="scientific">Chaetoceros tenuissimus</name>
    <dbReference type="NCBI Taxonomy" id="426638"/>
    <lineage>
        <taxon>Eukaryota</taxon>
        <taxon>Sar</taxon>
        <taxon>Stramenopiles</taxon>
        <taxon>Ochrophyta</taxon>
        <taxon>Bacillariophyta</taxon>
        <taxon>Coscinodiscophyceae</taxon>
        <taxon>Chaetocerotophycidae</taxon>
        <taxon>Chaetocerotales</taxon>
        <taxon>Chaetocerotaceae</taxon>
        <taxon>Chaetoceros</taxon>
    </lineage>
</organism>
<evidence type="ECO:0000313" key="5">
    <source>
        <dbReference type="Proteomes" id="UP001054902"/>
    </source>
</evidence>
<dbReference type="InterPro" id="IPR001849">
    <property type="entry name" value="PH_domain"/>
</dbReference>
<keyword evidence="5" id="KW-1185">Reference proteome</keyword>
<dbReference type="PROSITE" id="PS50003">
    <property type="entry name" value="PH_DOMAIN"/>
    <property type="match status" value="1"/>
</dbReference>
<feature type="coiled-coil region" evidence="1">
    <location>
        <begin position="406"/>
        <end position="450"/>
    </location>
</feature>
<dbReference type="AlphaFoldDB" id="A0AAD3H9F5"/>
<proteinExistence type="predicted"/>
<keyword evidence="1" id="KW-0175">Coiled coil</keyword>
<dbReference type="SMART" id="SM00233">
    <property type="entry name" value="PH"/>
    <property type="match status" value="1"/>
</dbReference>
<feature type="compositionally biased region" description="Polar residues" evidence="2">
    <location>
        <begin position="834"/>
        <end position="858"/>
    </location>
</feature>
<feature type="coiled-coil region" evidence="1">
    <location>
        <begin position="541"/>
        <end position="617"/>
    </location>
</feature>
<feature type="compositionally biased region" description="Basic and acidic residues" evidence="2">
    <location>
        <begin position="709"/>
        <end position="721"/>
    </location>
</feature>
<evidence type="ECO:0000256" key="1">
    <source>
        <dbReference type="SAM" id="Coils"/>
    </source>
</evidence>
<sequence>MTERLIVARSAERMMNSPAHSQAVRSLMDSPTPDSSDDDDSSTSSCDMNYNLCPTDEKSMMHQPLHAHILNGRAIQFDENQQMFQRDQNRYNRTDLKKRQSTKIRSSASGHKPRKEYLQQTPQSVSKAMLKNDLPTLVRSSGSSPSRSRSSLDDIIDDTNKYSTKTPSTAVTAVTQDLTAHNTPLILGSGSNSNFPSSSHTKESHGLFGPTSSNPNSAVVLTSDEERHIRELQNNKLKHFFPNVQLPRPRLLPFSPVLNQGIPVQQQQQQQQKQHVENSMSAAKFAKNAPKAGYLSKLGSSVAEYKKRFFVLKPTTCLYYFLSPNDEEPRGCIDLEGFVDPNDSSGIGGLQVNSLGTLPDGRFRFECVIPLERNDRDSPNSRKILLESRNEEVGREWMEALKTERLSYAKGQHQLLQDQIQVLEKELETMEKNLDNLKLVEQDLEGAMEDSKKWQMRVEKMDDAMRTLKRFMASDSNKSVNESIDTSGDDTGVLSLSKEEHDLDAINLPDSQFASLVNVCRGVKENLRLTSNETDVALDDLRNSNEKLKIVEEKMAKAEKYICKLWEENCSARESIKQRKNEKKILISEVKSLMEKTSSQENEIKRLKLENEKMQRQLGKSAAHSSGQFTTTNSNKIKKLRQLTPHEEKLLFDLEDFVNSSLVEHEYLLDDIEDLPDPTSCDNMEGAGQLLLQTCKKSNVSVDVTDTSRYPHRDYEARDGDSSEELQEEEANEKDEGGKSPKRSFSPLIPKQLPLVENKIKPSKNISLMDQAVLDEKKNAKLVEILRSVSSQALESKDAKSLSSRQELLNISNESKGSDCFEENRKHPLDQLDDNSITSASEPSLKSIPSENGRATSKLVSNTMVQSTPNREENSSGRVYSLTFYSSKIGLQFQNVPTDLKNSGILNDAINVDEHGTTIASDQAETEAELALVKSLSQDTDSSQQVTPAQNRRYLNLRPKHQVLVCGFNGFDAGANSNRKPSLGARLVGYNGVSLEHGPWTFDAVAKVIREQGRPLTLTFRDDNLNREQQAILDKAVKDVLQFSSKSAQQARIPVTINTNSRLSDGSLRNFSRESSNIDDNTTISDYSRYSDNWKSFSEAGSPNMPSSNLLSKLVPGLSRKEKKKNDVHYTPEYFRRSTETLESTPRHKEFKSNLL</sequence>
<dbReference type="Proteomes" id="UP001054902">
    <property type="component" value="Unassembled WGS sequence"/>
</dbReference>